<reference evidence="2 3" key="1">
    <citation type="submission" date="2020-08" db="EMBL/GenBank/DDBJ databases">
        <title>Genome public.</title>
        <authorList>
            <person name="Liu C."/>
            <person name="Sun Q."/>
        </authorList>
    </citation>
    <scope>NUCLEOTIDE SEQUENCE [LARGE SCALE GENOMIC DNA]</scope>
    <source>
        <strain evidence="2 3">NSJ-9</strain>
    </source>
</reference>
<evidence type="ECO:0000259" key="1">
    <source>
        <dbReference type="Pfam" id="PF14393"/>
    </source>
</evidence>
<dbReference type="Pfam" id="PF14393">
    <property type="entry name" value="DUF4422"/>
    <property type="match status" value="1"/>
</dbReference>
<gene>
    <name evidence="2" type="ORF">H8R94_08965</name>
</gene>
<organism evidence="2 3">
    <name type="scientific">Roseburia lenta</name>
    <dbReference type="NCBI Taxonomy" id="2763061"/>
    <lineage>
        <taxon>Bacteria</taxon>
        <taxon>Bacillati</taxon>
        <taxon>Bacillota</taxon>
        <taxon>Clostridia</taxon>
        <taxon>Lachnospirales</taxon>
        <taxon>Lachnospiraceae</taxon>
        <taxon>Roseburia</taxon>
    </lineage>
</organism>
<name>A0ABR7GHC4_9FIRM</name>
<proteinExistence type="predicted"/>
<protein>
    <submittedName>
        <fullName evidence="2">DUF4422 domain-containing protein</fullName>
    </submittedName>
</protein>
<evidence type="ECO:0000313" key="2">
    <source>
        <dbReference type="EMBL" id="MBC5686727.1"/>
    </source>
</evidence>
<evidence type="ECO:0000313" key="3">
    <source>
        <dbReference type="Proteomes" id="UP000643810"/>
    </source>
</evidence>
<keyword evidence="3" id="KW-1185">Reference proteome</keyword>
<feature type="domain" description="DUF4422" evidence="1">
    <location>
        <begin position="4"/>
        <end position="228"/>
    </location>
</feature>
<dbReference type="RefSeq" id="WP_186854451.1">
    <property type="nucleotide sequence ID" value="NZ_JACOPG010000003.1"/>
</dbReference>
<accession>A0ABR7GHC4</accession>
<comment type="caution">
    <text evidence="2">The sequence shown here is derived from an EMBL/GenBank/DDBJ whole genome shotgun (WGS) entry which is preliminary data.</text>
</comment>
<dbReference type="Proteomes" id="UP000643810">
    <property type="component" value="Unassembled WGS sequence"/>
</dbReference>
<dbReference type="EMBL" id="JACOPG010000003">
    <property type="protein sequence ID" value="MBC5686727.1"/>
    <property type="molecule type" value="Genomic_DNA"/>
</dbReference>
<dbReference type="InterPro" id="IPR025536">
    <property type="entry name" value="DUF4422"/>
</dbReference>
<sequence>MQTKIIIAMHKPYKTPAESVYLPLQVGAEGKDSIPGLVCDNTGENISAKNPTYCELTGLYWAWKNLDADAIGLVHYRRYFTGKSRSYRKAHANDLMDCVLTTAEAGDLMEAYDIVVPAKRKYYIESLYSHYAHTLDAKHLDLAQEVIHSKCPEYDAACKKVYASTWGYMFNMCIMRRTYLDAYCKWLFPILADLEDAMQDDLKNMSAFEARLFGRVSEILFNVWLLKEQESKEAPRIKEVATMHMEPVNWLKKGGAFLKAKFFGKKYGASF</sequence>